<keyword evidence="1" id="KW-0812">Transmembrane</keyword>
<feature type="transmembrane region" description="Helical" evidence="1">
    <location>
        <begin position="57"/>
        <end position="77"/>
    </location>
</feature>
<gene>
    <name evidence="2" type="ORF">A9308_05475</name>
</gene>
<organism evidence="2 3">
    <name type="scientific">Faucicola atlantae</name>
    <dbReference type="NCBI Taxonomy" id="34059"/>
    <lineage>
        <taxon>Bacteria</taxon>
        <taxon>Pseudomonadati</taxon>
        <taxon>Pseudomonadota</taxon>
        <taxon>Gammaproteobacteria</taxon>
        <taxon>Moraxellales</taxon>
        <taxon>Moraxellaceae</taxon>
        <taxon>Faucicola</taxon>
    </lineage>
</organism>
<evidence type="ECO:0000256" key="1">
    <source>
        <dbReference type="SAM" id="Phobius"/>
    </source>
</evidence>
<proteinExistence type="predicted"/>
<name>A0A1B8QDH5_9GAMM</name>
<dbReference type="STRING" id="34059.A9308_05475"/>
<evidence type="ECO:0000313" key="2">
    <source>
        <dbReference type="EMBL" id="OBX79682.1"/>
    </source>
</evidence>
<accession>A0A1B8QDH5</accession>
<comment type="caution">
    <text evidence="2">The sequence shown here is derived from an EMBL/GenBank/DDBJ whole genome shotgun (WGS) entry which is preliminary data.</text>
</comment>
<reference evidence="2 3" key="1">
    <citation type="submission" date="2016-06" db="EMBL/GenBank/DDBJ databases">
        <title>Draft genome of Moraxella atlantae CCUG 66109.</title>
        <authorList>
            <person name="Salva-Serra F."/>
            <person name="Engstrom-Jakobsson H."/>
            <person name="Thorell K."/>
            <person name="Gonzales-Siles L."/>
            <person name="Karlsson R."/>
            <person name="Boulund F."/>
            <person name="Engstrand L."/>
            <person name="Kristiansson E."/>
            <person name="Moore E."/>
        </authorList>
    </citation>
    <scope>NUCLEOTIDE SEQUENCE [LARGE SCALE GENOMIC DNA]</scope>
    <source>
        <strain evidence="2 3">CCUG 66109</strain>
    </source>
</reference>
<protein>
    <submittedName>
        <fullName evidence="2">Uncharacterized protein</fullName>
    </submittedName>
</protein>
<keyword evidence="1" id="KW-1133">Transmembrane helix</keyword>
<dbReference type="AlphaFoldDB" id="A0A1B8QDH5"/>
<evidence type="ECO:0000313" key="3">
    <source>
        <dbReference type="Proteomes" id="UP000092508"/>
    </source>
</evidence>
<sequence>MVTVLTVLADGVKISLQPMAGAKPAWYRLWYQWTWLGMALLLAAIGAANALDWLTGAQTGIAIIVVIVASAVVNWLGRRSQAGITDQPIQLSGGCLHVRKATLTHTDATGKITPITLDNTNHLQIDGDTLQICHADGTPRCRIMGFTTPQHLHIARAVLQGKSIQTNAKAVRLNTK</sequence>
<keyword evidence="1" id="KW-0472">Membrane</keyword>
<dbReference type="Proteomes" id="UP000092508">
    <property type="component" value="Unassembled WGS sequence"/>
</dbReference>
<feature type="transmembrane region" description="Helical" evidence="1">
    <location>
        <begin position="29"/>
        <end position="51"/>
    </location>
</feature>
<dbReference type="EMBL" id="LZMZ01000011">
    <property type="protein sequence ID" value="OBX79682.1"/>
    <property type="molecule type" value="Genomic_DNA"/>
</dbReference>